<evidence type="ECO:0000313" key="1">
    <source>
        <dbReference type="EMBL" id="KON33786.1"/>
    </source>
</evidence>
<sequence>MKKTNVKSKLSTIAIITVLAISTMLFALPSVSAQANSIFAFPYVNAVPNPTEVNTVVVIHVGSVYPTPSQVGGWSGLTVEVTKPDGSTEIIGPINTDTTGGTGVVYVPTLVGTYTLQTHFPETVTTASGYYGPSGTIMEESLSDPLELIVTDEPVAYYPGFELPTEYWARPIDQQMREWYKISNNWVGYVPPTNNDPTSMNAQFNEYAPETGHVLWAKPLTMGGLAGGLMYEQGFEQGDAYVGKFGGGGLFGAAGPVIIGGVLYYNQFESNGGSAVDQWVNAVDLHTGELLWSKPLITPGGANLRLAFAQVFYWDSYNYHGVFDYLIGTESAGFFGPTNWHGFDPFTGRWIWTFEGMPSGVKVYGPKGEIFLYNLNKNAGTLSLWNSSRVVSSEGSYNPQGVVANASIGIEWTINVTGLSDLPGSAYKYRSGVILGADFQRGSPSPNPANMWAVEVDIVQGTAEVMWHREWTLPFDNALISVEDVSEEEDLFIVSTKQA</sequence>
<feature type="non-terminal residue" evidence="1">
    <location>
        <position position="499"/>
    </location>
</feature>
<proteinExistence type="predicted"/>
<dbReference type="InterPro" id="IPR015943">
    <property type="entry name" value="WD40/YVTN_repeat-like_dom_sf"/>
</dbReference>
<dbReference type="Proteomes" id="UP000037237">
    <property type="component" value="Unassembled WGS sequence"/>
</dbReference>
<dbReference type="InterPro" id="IPR011047">
    <property type="entry name" value="Quinoprotein_ADH-like_sf"/>
</dbReference>
<protein>
    <submittedName>
        <fullName evidence="1">Uncharacterized protein</fullName>
    </submittedName>
</protein>
<organism evidence="1 2">
    <name type="scientific">miscellaneous Crenarchaeota group-1 archaeon SG8-32-1</name>
    <dbReference type="NCBI Taxonomy" id="1685124"/>
    <lineage>
        <taxon>Archaea</taxon>
        <taxon>Candidatus Bathyarchaeota</taxon>
        <taxon>MCG-1</taxon>
    </lineage>
</organism>
<reference evidence="1 2" key="1">
    <citation type="submission" date="2015-06" db="EMBL/GenBank/DDBJ databases">
        <title>New insights into the roles of widespread benthic archaea in carbon and nitrogen cycling.</title>
        <authorList>
            <person name="Lazar C.S."/>
            <person name="Baker B.J."/>
            <person name="Seitz K.W."/>
            <person name="Hyde A.S."/>
            <person name="Dick G.J."/>
            <person name="Hinrichs K.-U."/>
            <person name="Teske A.P."/>
        </authorList>
    </citation>
    <scope>NUCLEOTIDE SEQUENCE [LARGE SCALE GENOMIC DNA]</scope>
    <source>
        <strain evidence="1">SG8-32-1</strain>
    </source>
</reference>
<evidence type="ECO:0000313" key="2">
    <source>
        <dbReference type="Proteomes" id="UP000037237"/>
    </source>
</evidence>
<dbReference type="Gene3D" id="2.130.10.10">
    <property type="entry name" value="YVTN repeat-like/Quinoprotein amine dehydrogenase"/>
    <property type="match status" value="1"/>
</dbReference>
<comment type="caution">
    <text evidence="1">The sequence shown here is derived from an EMBL/GenBank/DDBJ whole genome shotgun (WGS) entry which is preliminary data.</text>
</comment>
<dbReference type="AlphaFoldDB" id="A0A0M0C036"/>
<dbReference type="EMBL" id="LFWU01000021">
    <property type="protein sequence ID" value="KON33786.1"/>
    <property type="molecule type" value="Genomic_DNA"/>
</dbReference>
<accession>A0A0M0C036</accession>
<name>A0A0M0C036_9ARCH</name>
<gene>
    <name evidence="1" type="ORF">AC477_01175</name>
</gene>
<dbReference type="SUPFAM" id="SSF50998">
    <property type="entry name" value="Quinoprotein alcohol dehydrogenase-like"/>
    <property type="match status" value="1"/>
</dbReference>